<gene>
    <name evidence="1" type="ORF">ABJ99_1450</name>
</gene>
<reference evidence="1 2" key="2">
    <citation type="submission" date="2015-10" db="EMBL/GenBank/DDBJ databases">
        <title>Comparative genomics and high-throughput reverse genetic screens identify a new phytobacterial MAMP and an Arabidopsis receptor required for immune elicitation.</title>
        <authorList>
            <person name="Mott G.A."/>
            <person name="Thakur S."/>
            <person name="Wang P.W."/>
            <person name="Desveaux D."/>
            <person name="Guttman D.S."/>
        </authorList>
    </citation>
    <scope>NUCLEOTIDE SEQUENCE [LARGE SCALE GENOMIC DNA]</scope>
    <source>
        <strain evidence="1 2">0788_9</strain>
    </source>
</reference>
<dbReference type="PATRIC" id="fig|81035.3.peg.1553"/>
<dbReference type="Proteomes" id="UP000037891">
    <property type="component" value="Unassembled WGS sequence"/>
</dbReference>
<dbReference type="EMBL" id="LGLN01000056">
    <property type="protein sequence ID" value="KPC30071.1"/>
    <property type="molecule type" value="Genomic_DNA"/>
</dbReference>
<organism evidence="1 2">
    <name type="scientific">Pseudomonas syringae pv. cilantro</name>
    <dbReference type="NCBI Taxonomy" id="81035"/>
    <lineage>
        <taxon>Bacteria</taxon>
        <taxon>Pseudomonadati</taxon>
        <taxon>Pseudomonadota</taxon>
        <taxon>Gammaproteobacteria</taxon>
        <taxon>Pseudomonadales</taxon>
        <taxon>Pseudomonadaceae</taxon>
        <taxon>Pseudomonas</taxon>
        <taxon>Pseudomonas syringae</taxon>
    </lineage>
</organism>
<dbReference type="RefSeq" id="WP_054086365.1">
    <property type="nucleotide sequence ID" value="NZ_LGLN01000056.1"/>
</dbReference>
<accession>A0A0N0X9T1</accession>
<name>A0A0N0X9T1_PSESX</name>
<protein>
    <submittedName>
        <fullName evidence="1">Uncharacterized protein</fullName>
    </submittedName>
</protein>
<dbReference type="AlphaFoldDB" id="A0A0N0X9T1"/>
<sequence length="81" mass="9141">MNSAQTVQTARKKIEQLRDSNDLHDFIHRRGVAEGWLAALRVENLVDTLMHRTLTDELNDEATEVIDSLNQNAQEGCGCPH</sequence>
<comment type="caution">
    <text evidence="1">The sequence shown here is derived from an EMBL/GenBank/DDBJ whole genome shotgun (WGS) entry which is preliminary data.</text>
</comment>
<proteinExistence type="predicted"/>
<evidence type="ECO:0000313" key="2">
    <source>
        <dbReference type="Proteomes" id="UP000037891"/>
    </source>
</evidence>
<reference evidence="1 2" key="1">
    <citation type="submission" date="2015-07" db="EMBL/GenBank/DDBJ databases">
        <authorList>
            <person name="Noorani M."/>
        </authorList>
    </citation>
    <scope>NUCLEOTIDE SEQUENCE [LARGE SCALE GENOMIC DNA]</scope>
    <source>
        <strain evidence="1 2">0788_9</strain>
    </source>
</reference>
<evidence type="ECO:0000313" key="1">
    <source>
        <dbReference type="EMBL" id="KPC30071.1"/>
    </source>
</evidence>